<feature type="signal peptide" evidence="1">
    <location>
        <begin position="1"/>
        <end position="19"/>
    </location>
</feature>
<reference evidence="3" key="1">
    <citation type="submission" date="2020-02" db="EMBL/GenBank/DDBJ databases">
        <authorList>
            <person name="Meier V. D."/>
        </authorList>
    </citation>
    <scope>NUCLEOTIDE SEQUENCE</scope>
    <source>
        <strain evidence="3">AVDCRST_MAG56</strain>
    </source>
</reference>
<organism evidence="3">
    <name type="scientific">uncultured Cytophagales bacterium</name>
    <dbReference type="NCBI Taxonomy" id="158755"/>
    <lineage>
        <taxon>Bacteria</taxon>
        <taxon>Pseudomonadati</taxon>
        <taxon>Bacteroidota</taxon>
        <taxon>Sphingobacteriia</taxon>
        <taxon>Sphingobacteriales</taxon>
        <taxon>environmental samples</taxon>
    </lineage>
</organism>
<keyword evidence="1" id="KW-0732">Signal</keyword>
<dbReference type="InterPro" id="IPR014710">
    <property type="entry name" value="RmlC-like_jellyroll"/>
</dbReference>
<gene>
    <name evidence="3" type="ORF">AVDCRST_MAG56-2937</name>
</gene>
<sequence length="138" mass="15086">MKKLIGVISFLLASSLAMAQAKPEEKAPAQPVVNAFDIMQRNAAQNTNYGVFMRIPSISSGVYTLKKGATDGQSPHTKDEIYYVVKGKAKILIGKESYDVKEGSLVFVEAYKPHKFYDITEDLGVVVVFSAEQPAPSK</sequence>
<dbReference type="AlphaFoldDB" id="A0A6J4J5E5"/>
<dbReference type="InterPro" id="IPR013096">
    <property type="entry name" value="Cupin_2"/>
</dbReference>
<protein>
    <recommendedName>
        <fullName evidence="2">Cupin type-2 domain-containing protein</fullName>
    </recommendedName>
</protein>
<dbReference type="Pfam" id="PF07883">
    <property type="entry name" value="Cupin_2"/>
    <property type="match status" value="1"/>
</dbReference>
<dbReference type="EMBL" id="CADCTQ010000250">
    <property type="protein sequence ID" value="CAA9268846.1"/>
    <property type="molecule type" value="Genomic_DNA"/>
</dbReference>
<evidence type="ECO:0000259" key="2">
    <source>
        <dbReference type="Pfam" id="PF07883"/>
    </source>
</evidence>
<evidence type="ECO:0000256" key="1">
    <source>
        <dbReference type="SAM" id="SignalP"/>
    </source>
</evidence>
<dbReference type="InterPro" id="IPR011051">
    <property type="entry name" value="RmlC_Cupin_sf"/>
</dbReference>
<evidence type="ECO:0000313" key="3">
    <source>
        <dbReference type="EMBL" id="CAA9268846.1"/>
    </source>
</evidence>
<name>A0A6J4J5E5_9SPHI</name>
<proteinExistence type="predicted"/>
<feature type="domain" description="Cupin type-2" evidence="2">
    <location>
        <begin position="62"/>
        <end position="122"/>
    </location>
</feature>
<feature type="chain" id="PRO_5026940897" description="Cupin type-2 domain-containing protein" evidence="1">
    <location>
        <begin position="20"/>
        <end position="138"/>
    </location>
</feature>
<dbReference type="SUPFAM" id="SSF51182">
    <property type="entry name" value="RmlC-like cupins"/>
    <property type="match status" value="1"/>
</dbReference>
<accession>A0A6J4J5E5</accession>
<dbReference type="Gene3D" id="2.60.120.10">
    <property type="entry name" value="Jelly Rolls"/>
    <property type="match status" value="1"/>
</dbReference>